<evidence type="ECO:0000313" key="14">
    <source>
        <dbReference type="EMBL" id="HIU68416.1"/>
    </source>
</evidence>
<proteinExistence type="inferred from homology"/>
<evidence type="ECO:0000256" key="6">
    <source>
        <dbReference type="ARBA" id="ARBA00022679"/>
    </source>
</evidence>
<dbReference type="InterPro" id="IPR007197">
    <property type="entry name" value="rSAM"/>
</dbReference>
<keyword evidence="11 12" id="KW-0411">Iron-sulfur</keyword>
<feature type="active site" description="S-methylcysteine intermediate" evidence="12">
    <location>
        <position position="333"/>
    </location>
</feature>
<name>A0A9D1MTC1_9FIRM</name>
<gene>
    <name evidence="12 14" type="primary">rlmN</name>
    <name evidence="14" type="ORF">IAD23_00480</name>
</gene>
<evidence type="ECO:0000256" key="10">
    <source>
        <dbReference type="ARBA" id="ARBA00023004"/>
    </source>
</evidence>
<dbReference type="CDD" id="cd01335">
    <property type="entry name" value="Radical_SAM"/>
    <property type="match status" value="1"/>
</dbReference>
<keyword evidence="2 12" id="KW-0004">4Fe-4S</keyword>
<comment type="similarity">
    <text evidence="12">Belongs to the radical SAM superfamily. RlmN family.</text>
</comment>
<dbReference type="GO" id="GO:0002935">
    <property type="term" value="F:tRNA (adenine(37)-C2)-methyltransferase activity"/>
    <property type="evidence" value="ECO:0007669"/>
    <property type="project" value="UniProtKB-UniRule"/>
</dbReference>
<feature type="active site" description="Proton acceptor" evidence="12">
    <location>
        <position position="92"/>
    </location>
</feature>
<comment type="catalytic activity">
    <reaction evidence="12">
        <text>adenosine(37) in tRNA + 2 reduced [2Fe-2S]-[ferredoxin] + 2 S-adenosyl-L-methionine = 2-methyladenosine(37) in tRNA + 5'-deoxyadenosine + L-methionine + 2 oxidized [2Fe-2S]-[ferredoxin] + S-adenosyl-L-homocysteine</text>
        <dbReference type="Rhea" id="RHEA:43332"/>
        <dbReference type="Rhea" id="RHEA-COMP:10000"/>
        <dbReference type="Rhea" id="RHEA-COMP:10001"/>
        <dbReference type="Rhea" id="RHEA-COMP:10162"/>
        <dbReference type="Rhea" id="RHEA-COMP:10485"/>
        <dbReference type="ChEBI" id="CHEBI:17319"/>
        <dbReference type="ChEBI" id="CHEBI:33737"/>
        <dbReference type="ChEBI" id="CHEBI:33738"/>
        <dbReference type="ChEBI" id="CHEBI:57844"/>
        <dbReference type="ChEBI" id="CHEBI:57856"/>
        <dbReference type="ChEBI" id="CHEBI:59789"/>
        <dbReference type="ChEBI" id="CHEBI:74411"/>
        <dbReference type="ChEBI" id="CHEBI:74497"/>
        <dbReference type="EC" id="2.1.1.192"/>
    </reaction>
</comment>
<dbReference type="Proteomes" id="UP000824125">
    <property type="component" value="Unassembled WGS sequence"/>
</dbReference>
<comment type="caution">
    <text evidence="14">The sequence shown here is derived from an EMBL/GenBank/DDBJ whole genome shotgun (WGS) entry which is preliminary data.</text>
</comment>
<feature type="domain" description="Radical SAM core" evidence="13">
    <location>
        <begin position="98"/>
        <end position="328"/>
    </location>
</feature>
<organism evidence="14 15">
    <name type="scientific">Candidatus Scybalenecus merdavium</name>
    <dbReference type="NCBI Taxonomy" id="2840939"/>
    <lineage>
        <taxon>Bacteria</taxon>
        <taxon>Bacillati</taxon>
        <taxon>Bacillota</taxon>
        <taxon>Clostridia</taxon>
        <taxon>Eubacteriales</taxon>
        <taxon>Oscillospiraceae</taxon>
        <taxon>Oscillospiraceae incertae sedis</taxon>
        <taxon>Candidatus Scybalenecus</taxon>
    </lineage>
</organism>
<evidence type="ECO:0000256" key="12">
    <source>
        <dbReference type="HAMAP-Rule" id="MF_01849"/>
    </source>
</evidence>
<comment type="subcellular location">
    <subcellularLocation>
        <location evidence="1 12">Cytoplasm</location>
    </subcellularLocation>
</comment>
<evidence type="ECO:0000256" key="9">
    <source>
        <dbReference type="ARBA" id="ARBA00022723"/>
    </source>
</evidence>
<comment type="miscellaneous">
    <text evidence="12">Reaction proceeds by a ping-pong mechanism involving intermediate methylation of a conserved cysteine residue.</text>
</comment>
<comment type="function">
    <text evidence="12">Specifically methylates position 2 of adenine 2503 in 23S rRNA and position 2 of adenine 37 in tRNAs.</text>
</comment>
<keyword evidence="5 12" id="KW-0489">Methyltransferase</keyword>
<comment type="caution">
    <text evidence="12">Lacks conserved residue(s) required for the propagation of feature annotation.</text>
</comment>
<feature type="binding site" evidence="12">
    <location>
        <position position="290"/>
    </location>
    <ligand>
        <name>S-adenosyl-L-methionine</name>
        <dbReference type="ChEBI" id="CHEBI:59789"/>
    </ligand>
</feature>
<dbReference type="GO" id="GO:0005737">
    <property type="term" value="C:cytoplasm"/>
    <property type="evidence" value="ECO:0007669"/>
    <property type="project" value="UniProtKB-SubCell"/>
</dbReference>
<comment type="cofactor">
    <cofactor evidence="12">
        <name>[4Fe-4S] cluster</name>
        <dbReference type="ChEBI" id="CHEBI:49883"/>
    </cofactor>
    <text evidence="12">Binds 1 [4Fe-4S] cluster. The cluster is coordinated with 3 cysteines and an exchangeable S-adenosyl-L-methionine.</text>
</comment>
<evidence type="ECO:0000256" key="2">
    <source>
        <dbReference type="ARBA" id="ARBA00022485"/>
    </source>
</evidence>
<dbReference type="PIRSF" id="PIRSF006004">
    <property type="entry name" value="CHP00048"/>
    <property type="match status" value="1"/>
</dbReference>
<dbReference type="GO" id="GO:0051539">
    <property type="term" value="F:4 iron, 4 sulfur cluster binding"/>
    <property type="evidence" value="ECO:0007669"/>
    <property type="project" value="UniProtKB-UniRule"/>
</dbReference>
<dbReference type="SFLD" id="SFLDG01062">
    <property type="entry name" value="methyltransferase_(Class_A)"/>
    <property type="match status" value="1"/>
</dbReference>
<feature type="binding site" evidence="12">
    <location>
        <begin position="159"/>
        <end position="160"/>
    </location>
    <ligand>
        <name>S-adenosyl-L-methionine</name>
        <dbReference type="ChEBI" id="CHEBI:59789"/>
    </ligand>
</feature>
<keyword evidence="4 12" id="KW-0698">rRNA processing</keyword>
<sequence>MKTDLMSMTPQMLASFCDGLALPKFRTAQIYAWMHKFGVHDFSAMSNLPKALRSRLEESCFIPYCQIEDKYVSRLDGTVKYLFRLYDGEYVETVVMHYKYGYTICVSSQVGCKMGCKFCASTLAGYKRNLLPGEIEGQIHAAQNDLGVRISHIVMMGIGEPLDNYENVLTFLENVHDPNGLGISHRNITISTCGLVDKILDLASRKLQITLTVSLHAADNETRNTIMPVNRKWPIEQVLDACRTYYRTTSRRVSFEYTLICGVNDSPAYAGKLAKLLQNMHAHVNLILVNYVKENKFGQIHEETVKMFCQILQKHNINATIRRTLGADINASCGQLRRMKNRGEQL</sequence>
<evidence type="ECO:0000256" key="4">
    <source>
        <dbReference type="ARBA" id="ARBA00022552"/>
    </source>
</evidence>
<dbReference type="PANTHER" id="PTHR30544">
    <property type="entry name" value="23S RRNA METHYLTRANSFERASE"/>
    <property type="match status" value="1"/>
</dbReference>
<feature type="binding site" evidence="12">
    <location>
        <position position="116"/>
    </location>
    <ligand>
        <name>[4Fe-4S] cluster</name>
        <dbReference type="ChEBI" id="CHEBI:49883"/>
        <note>4Fe-4S-S-AdoMet</note>
    </ligand>
</feature>
<feature type="binding site" evidence="12">
    <location>
        <position position="191"/>
    </location>
    <ligand>
        <name>S-adenosyl-L-methionine</name>
        <dbReference type="ChEBI" id="CHEBI:59789"/>
    </ligand>
</feature>
<dbReference type="Pfam" id="PF21016">
    <property type="entry name" value="RlmN_N"/>
    <property type="match status" value="1"/>
</dbReference>
<feature type="binding site" evidence="12">
    <location>
        <position position="119"/>
    </location>
    <ligand>
        <name>[4Fe-4S] cluster</name>
        <dbReference type="ChEBI" id="CHEBI:49883"/>
        <note>4Fe-4S-S-AdoMet</note>
    </ligand>
</feature>
<dbReference type="InterPro" id="IPR013785">
    <property type="entry name" value="Aldolase_TIM"/>
</dbReference>
<evidence type="ECO:0000256" key="1">
    <source>
        <dbReference type="ARBA" id="ARBA00004496"/>
    </source>
</evidence>
<evidence type="ECO:0000256" key="7">
    <source>
        <dbReference type="ARBA" id="ARBA00022691"/>
    </source>
</evidence>
<dbReference type="FunFam" id="3.20.20.70:FF:000014">
    <property type="entry name" value="Probable dual-specificity RNA methyltransferase RlmN"/>
    <property type="match status" value="1"/>
</dbReference>
<dbReference type="GO" id="GO:0070040">
    <property type="term" value="F:rRNA (adenine(2503)-C2-)-methyltransferase activity"/>
    <property type="evidence" value="ECO:0007669"/>
    <property type="project" value="UniProtKB-UniRule"/>
</dbReference>
<keyword evidence="6 12" id="KW-0808">Transferase</keyword>
<dbReference type="InterPro" id="IPR040072">
    <property type="entry name" value="Methyltransferase_A"/>
</dbReference>
<dbReference type="SFLD" id="SFLDS00029">
    <property type="entry name" value="Radical_SAM"/>
    <property type="match status" value="1"/>
</dbReference>
<evidence type="ECO:0000256" key="11">
    <source>
        <dbReference type="ARBA" id="ARBA00023014"/>
    </source>
</evidence>
<keyword evidence="7 12" id="KW-0949">S-adenosyl-L-methionine</keyword>
<dbReference type="Pfam" id="PF04055">
    <property type="entry name" value="Radical_SAM"/>
    <property type="match status" value="1"/>
</dbReference>
<comment type="catalytic activity">
    <reaction evidence="12">
        <text>adenosine(2503) in 23S rRNA + 2 reduced [2Fe-2S]-[ferredoxin] + 2 S-adenosyl-L-methionine = 2-methyladenosine(2503) in 23S rRNA + 5'-deoxyadenosine + L-methionine + 2 oxidized [2Fe-2S]-[ferredoxin] + S-adenosyl-L-homocysteine</text>
        <dbReference type="Rhea" id="RHEA:42916"/>
        <dbReference type="Rhea" id="RHEA-COMP:10000"/>
        <dbReference type="Rhea" id="RHEA-COMP:10001"/>
        <dbReference type="Rhea" id="RHEA-COMP:10152"/>
        <dbReference type="Rhea" id="RHEA-COMP:10282"/>
        <dbReference type="ChEBI" id="CHEBI:17319"/>
        <dbReference type="ChEBI" id="CHEBI:33737"/>
        <dbReference type="ChEBI" id="CHEBI:33738"/>
        <dbReference type="ChEBI" id="CHEBI:57844"/>
        <dbReference type="ChEBI" id="CHEBI:57856"/>
        <dbReference type="ChEBI" id="CHEBI:59789"/>
        <dbReference type="ChEBI" id="CHEBI:74411"/>
        <dbReference type="ChEBI" id="CHEBI:74497"/>
        <dbReference type="EC" id="2.1.1.192"/>
    </reaction>
</comment>
<dbReference type="InterPro" id="IPR058240">
    <property type="entry name" value="rSAM_sf"/>
</dbReference>
<dbReference type="SUPFAM" id="SSF102114">
    <property type="entry name" value="Radical SAM enzymes"/>
    <property type="match status" value="1"/>
</dbReference>
<dbReference type="Gene3D" id="1.10.150.530">
    <property type="match status" value="1"/>
</dbReference>
<keyword evidence="10 12" id="KW-0408">Iron</keyword>
<dbReference type="GO" id="GO:0000049">
    <property type="term" value="F:tRNA binding"/>
    <property type="evidence" value="ECO:0007669"/>
    <property type="project" value="UniProtKB-UniRule"/>
</dbReference>
<dbReference type="InterPro" id="IPR027492">
    <property type="entry name" value="RNA_MTrfase_RlmN"/>
</dbReference>
<keyword evidence="9 12" id="KW-0479">Metal-binding</keyword>
<evidence type="ECO:0000256" key="3">
    <source>
        <dbReference type="ARBA" id="ARBA00022490"/>
    </source>
</evidence>
<dbReference type="GO" id="GO:0030488">
    <property type="term" value="P:tRNA methylation"/>
    <property type="evidence" value="ECO:0007669"/>
    <property type="project" value="UniProtKB-UniRule"/>
</dbReference>
<keyword evidence="3 12" id="KW-0963">Cytoplasm</keyword>
<dbReference type="GO" id="GO:0019843">
    <property type="term" value="F:rRNA binding"/>
    <property type="evidence" value="ECO:0007669"/>
    <property type="project" value="UniProtKB-UniRule"/>
</dbReference>
<dbReference type="InterPro" id="IPR048641">
    <property type="entry name" value="RlmN_N"/>
</dbReference>
<dbReference type="AlphaFoldDB" id="A0A9D1MTC1"/>
<dbReference type="PROSITE" id="PS51918">
    <property type="entry name" value="RADICAL_SAM"/>
    <property type="match status" value="1"/>
</dbReference>
<evidence type="ECO:0000256" key="8">
    <source>
        <dbReference type="ARBA" id="ARBA00022694"/>
    </source>
</evidence>
<keyword evidence="8 12" id="KW-0819">tRNA processing</keyword>
<dbReference type="EMBL" id="DVNM01000002">
    <property type="protein sequence ID" value="HIU68416.1"/>
    <property type="molecule type" value="Genomic_DNA"/>
</dbReference>
<evidence type="ECO:0000259" key="13">
    <source>
        <dbReference type="PROSITE" id="PS51918"/>
    </source>
</evidence>
<feature type="binding site" evidence="12">
    <location>
        <begin position="214"/>
        <end position="216"/>
    </location>
    <ligand>
        <name>S-adenosyl-L-methionine</name>
        <dbReference type="ChEBI" id="CHEBI:59789"/>
    </ligand>
</feature>
<dbReference type="EC" id="2.1.1.192" evidence="12"/>
<dbReference type="GO" id="GO:0046872">
    <property type="term" value="F:metal ion binding"/>
    <property type="evidence" value="ECO:0007669"/>
    <property type="project" value="UniProtKB-KW"/>
</dbReference>
<dbReference type="SFLD" id="SFLDF00275">
    <property type="entry name" value="adenosine_C2_methyltransferase"/>
    <property type="match status" value="1"/>
</dbReference>
<dbReference type="NCBIfam" id="TIGR00048">
    <property type="entry name" value="rRNA_mod_RlmN"/>
    <property type="match status" value="1"/>
</dbReference>
<dbReference type="InterPro" id="IPR004383">
    <property type="entry name" value="rRNA_lsu_MTrfase_RlmN/Cfr"/>
</dbReference>
<reference evidence="14" key="1">
    <citation type="submission" date="2020-10" db="EMBL/GenBank/DDBJ databases">
        <authorList>
            <person name="Gilroy R."/>
        </authorList>
    </citation>
    <scope>NUCLEOTIDE SEQUENCE</scope>
    <source>
        <strain evidence="14">CHK176-6737</strain>
    </source>
</reference>
<keyword evidence="12" id="KW-1015">Disulfide bond</keyword>
<dbReference type="HAMAP" id="MF_01849">
    <property type="entry name" value="RNA_methyltr_RlmN"/>
    <property type="match status" value="1"/>
</dbReference>
<dbReference type="PANTHER" id="PTHR30544:SF5">
    <property type="entry name" value="RADICAL SAM CORE DOMAIN-CONTAINING PROTEIN"/>
    <property type="match status" value="1"/>
</dbReference>
<evidence type="ECO:0000256" key="5">
    <source>
        <dbReference type="ARBA" id="ARBA00022603"/>
    </source>
</evidence>
<accession>A0A9D1MTC1</accession>
<dbReference type="Gene3D" id="3.20.20.70">
    <property type="entry name" value="Aldolase class I"/>
    <property type="match status" value="1"/>
</dbReference>
<reference evidence="14" key="2">
    <citation type="journal article" date="2021" name="PeerJ">
        <title>Extensive microbial diversity within the chicken gut microbiome revealed by metagenomics and culture.</title>
        <authorList>
            <person name="Gilroy R."/>
            <person name="Ravi A."/>
            <person name="Getino M."/>
            <person name="Pursley I."/>
            <person name="Horton D.L."/>
            <person name="Alikhan N.F."/>
            <person name="Baker D."/>
            <person name="Gharbi K."/>
            <person name="Hall N."/>
            <person name="Watson M."/>
            <person name="Adriaenssens E.M."/>
            <person name="Foster-Nyarko E."/>
            <person name="Jarju S."/>
            <person name="Secka A."/>
            <person name="Antonio M."/>
            <person name="Oren A."/>
            <person name="Chaudhuri R.R."/>
            <person name="La Ragione R."/>
            <person name="Hildebrand F."/>
            <person name="Pallen M.J."/>
        </authorList>
    </citation>
    <scope>NUCLEOTIDE SEQUENCE</scope>
    <source>
        <strain evidence="14">CHK176-6737</strain>
    </source>
</reference>
<protein>
    <recommendedName>
        <fullName evidence="12">Probable dual-specificity RNA methyltransferase RlmN</fullName>
        <ecNumber evidence="12">2.1.1.192</ecNumber>
    </recommendedName>
    <alternativeName>
        <fullName evidence="12">23S rRNA (adenine(2503)-C(2))-methyltransferase</fullName>
    </alternativeName>
    <alternativeName>
        <fullName evidence="12">23S rRNA m2A2503 methyltransferase</fullName>
    </alternativeName>
    <alternativeName>
        <fullName evidence="12">Ribosomal RNA large subunit methyltransferase N</fullName>
    </alternativeName>
    <alternativeName>
        <fullName evidence="12">tRNA (adenine(37)-C(2))-methyltransferase</fullName>
    </alternativeName>
    <alternativeName>
        <fullName evidence="12">tRNA m2A37 methyltransferase</fullName>
    </alternativeName>
</protein>
<evidence type="ECO:0000313" key="15">
    <source>
        <dbReference type="Proteomes" id="UP000824125"/>
    </source>
</evidence>
<dbReference type="GO" id="GO:0070475">
    <property type="term" value="P:rRNA base methylation"/>
    <property type="evidence" value="ECO:0007669"/>
    <property type="project" value="UniProtKB-UniRule"/>
</dbReference>
<feature type="binding site" evidence="12">
    <location>
        <position position="112"/>
    </location>
    <ligand>
        <name>[4Fe-4S] cluster</name>
        <dbReference type="ChEBI" id="CHEBI:49883"/>
        <note>4Fe-4S-S-AdoMet</note>
    </ligand>
</feature>